<proteinExistence type="predicted"/>
<reference evidence="2 3" key="1">
    <citation type="submission" date="2016-09" db="EMBL/GenBank/DDBJ databases">
        <title>Extensive genetic diversity and differential bi-allelic expression allows diatom success in the polar Southern Ocean.</title>
        <authorList>
            <consortium name="DOE Joint Genome Institute"/>
            <person name="Mock T."/>
            <person name="Otillar R.P."/>
            <person name="Strauss J."/>
            <person name="Dupont C."/>
            <person name="Frickenhaus S."/>
            <person name="Maumus F."/>
            <person name="Mcmullan M."/>
            <person name="Sanges R."/>
            <person name="Schmutz J."/>
            <person name="Toseland A."/>
            <person name="Valas R."/>
            <person name="Veluchamy A."/>
            <person name="Ward B.J."/>
            <person name="Allen A."/>
            <person name="Barry K."/>
            <person name="Falciatore A."/>
            <person name="Ferrante M."/>
            <person name="Fortunato A.E."/>
            <person name="Gloeckner G."/>
            <person name="Gruber A."/>
            <person name="Hipkin R."/>
            <person name="Janech M."/>
            <person name="Kroth P."/>
            <person name="Leese F."/>
            <person name="Lindquist E."/>
            <person name="Lyon B.R."/>
            <person name="Martin J."/>
            <person name="Mayer C."/>
            <person name="Parker M."/>
            <person name="Quesneville H."/>
            <person name="Raymond J."/>
            <person name="Uhlig C."/>
            <person name="Valentin K.U."/>
            <person name="Worden A.Z."/>
            <person name="Armbrust E.V."/>
            <person name="Bowler C."/>
            <person name="Green B."/>
            <person name="Moulton V."/>
            <person name="Van Oosterhout C."/>
            <person name="Grigoriev I."/>
        </authorList>
    </citation>
    <scope>NUCLEOTIDE SEQUENCE [LARGE SCALE GENOMIC DNA]</scope>
    <source>
        <strain evidence="2 3">CCMP1102</strain>
    </source>
</reference>
<feature type="compositionally biased region" description="Low complexity" evidence="1">
    <location>
        <begin position="363"/>
        <end position="391"/>
    </location>
</feature>
<feature type="compositionally biased region" description="Acidic residues" evidence="1">
    <location>
        <begin position="337"/>
        <end position="359"/>
    </location>
</feature>
<sequence>MIINVTAQSELCSTYIDSCNGCLENSCAWVPVAGCLESCDVITDDVSCYTSEDFPERITTEEICSHDMAMEASNIKLCNSQTDCTTCLDTTFVEGVDGGTMRHTTTTNTCKWFKFDCCIESYCGHECNGMGCGALTCDAVADIDIVDEDLAIVGNSTIIEDIGVDEDIMDEEAPTFEEDISNVDDDDNDNDNDPIINNDCDSNMSCRNCLSTTRQIGPTACGWVNGMGCFESCNSNRIATGRCYDIESYNGNGVVMTGDDICTVAENDIADIDLLCSSQTDCTTCIETSLLVGSSSSTAAFAAAVTKCRWFSDRNFCGSKCINMVGCGETTCTTADGDSDSDGISEATDNEATDNESDLIMEATSRPATTPSSTKTPTDSTGTPTSAPTTSYVPSPVFQTFNPTTWLPTNTYRPSSSASYTPLSTVLKFRPPSSSSSPVDAGKSSAATKDKSNYCLVFWTATATVMVVASSCLL</sequence>
<dbReference type="KEGG" id="fcy:FRACYDRAFT_246284"/>
<accession>A0A1E7EZ16</accession>
<dbReference type="OrthoDB" id="54497at2759"/>
<evidence type="ECO:0000313" key="2">
    <source>
        <dbReference type="EMBL" id="OEU11172.1"/>
    </source>
</evidence>
<dbReference type="EMBL" id="KV784369">
    <property type="protein sequence ID" value="OEU11172.1"/>
    <property type="molecule type" value="Genomic_DNA"/>
</dbReference>
<evidence type="ECO:0000256" key="1">
    <source>
        <dbReference type="SAM" id="MobiDB-lite"/>
    </source>
</evidence>
<gene>
    <name evidence="2" type="ORF">FRACYDRAFT_246284</name>
</gene>
<feature type="region of interest" description="Disordered" evidence="1">
    <location>
        <begin position="337"/>
        <end position="396"/>
    </location>
</feature>
<evidence type="ECO:0000313" key="3">
    <source>
        <dbReference type="Proteomes" id="UP000095751"/>
    </source>
</evidence>
<dbReference type="Proteomes" id="UP000095751">
    <property type="component" value="Unassembled WGS sequence"/>
</dbReference>
<dbReference type="AlphaFoldDB" id="A0A1E7EZ16"/>
<organism evidence="2 3">
    <name type="scientific">Fragilariopsis cylindrus CCMP1102</name>
    <dbReference type="NCBI Taxonomy" id="635003"/>
    <lineage>
        <taxon>Eukaryota</taxon>
        <taxon>Sar</taxon>
        <taxon>Stramenopiles</taxon>
        <taxon>Ochrophyta</taxon>
        <taxon>Bacillariophyta</taxon>
        <taxon>Bacillariophyceae</taxon>
        <taxon>Bacillariophycidae</taxon>
        <taxon>Bacillariales</taxon>
        <taxon>Bacillariaceae</taxon>
        <taxon>Fragilariopsis</taxon>
    </lineage>
</organism>
<dbReference type="InParanoid" id="A0A1E7EZ16"/>
<protein>
    <submittedName>
        <fullName evidence="2">Uncharacterized protein</fullName>
    </submittedName>
</protein>
<keyword evidence="3" id="KW-1185">Reference proteome</keyword>
<name>A0A1E7EZ16_9STRA</name>